<dbReference type="KEGG" id="sphc:CVN68_11640"/>
<organism evidence="1 2">
    <name type="scientific">Sphingomonas psychrotolerans</name>
    <dbReference type="NCBI Taxonomy" id="1327635"/>
    <lineage>
        <taxon>Bacteria</taxon>
        <taxon>Pseudomonadati</taxon>
        <taxon>Pseudomonadota</taxon>
        <taxon>Alphaproteobacteria</taxon>
        <taxon>Sphingomonadales</taxon>
        <taxon>Sphingomonadaceae</taxon>
        <taxon>Sphingomonas</taxon>
    </lineage>
</organism>
<name>A0A2K8MF93_9SPHN</name>
<keyword evidence="2" id="KW-1185">Reference proteome</keyword>
<evidence type="ECO:0000313" key="2">
    <source>
        <dbReference type="Proteomes" id="UP000229081"/>
    </source>
</evidence>
<evidence type="ECO:0008006" key="3">
    <source>
        <dbReference type="Google" id="ProtNLM"/>
    </source>
</evidence>
<dbReference type="AlphaFoldDB" id="A0A2K8MF93"/>
<dbReference type="EMBL" id="CP024923">
    <property type="protein sequence ID" value="ATY32545.1"/>
    <property type="molecule type" value="Genomic_DNA"/>
</dbReference>
<reference evidence="1 2" key="1">
    <citation type="submission" date="2017-11" db="EMBL/GenBank/DDBJ databases">
        <title>Complete genome sequence of Sphingomonas sp. Strain Cra20, a psychrotolerant potential plant growth promoting rhizobacteria.</title>
        <authorList>
            <person name="Luo Y."/>
        </authorList>
    </citation>
    <scope>NUCLEOTIDE SEQUENCE [LARGE SCALE GENOMIC DNA]</scope>
    <source>
        <strain evidence="1 2">Cra20</strain>
    </source>
</reference>
<protein>
    <recommendedName>
        <fullName evidence="3">Serine protease</fullName>
    </recommendedName>
</protein>
<evidence type="ECO:0000313" key="1">
    <source>
        <dbReference type="EMBL" id="ATY32545.1"/>
    </source>
</evidence>
<sequence length="266" mass="28671">MSDREEKQFLTTGERLRSSAGEFKSVVGGLVSSAARGEIYAVSVAHTLESDDDDVATESGISLSGIFREIPRGGVGSYRSISNALSLSTVAADQLLEFDYNASWAGDAGVCAPQDAFQTQVTIGFRGGRQVFGLVTELGAVIMLKRGDIAPVGYHGALKITACEGTDFVTREEAGTPVFAEDGSLLGFLVIAVDDCAYVAPAQPLFDEVSIYPVDRAAIGRHNTVAEHQLELRGRRSASDQDYLQVARFSERLPAWRYRELRARVA</sequence>
<dbReference type="RefSeq" id="WP_100282352.1">
    <property type="nucleotide sequence ID" value="NZ_CP024923.1"/>
</dbReference>
<gene>
    <name evidence="1" type="ORF">CVN68_11640</name>
</gene>
<dbReference type="Proteomes" id="UP000229081">
    <property type="component" value="Chromosome"/>
</dbReference>
<proteinExistence type="predicted"/>
<accession>A0A2K8MF93</accession>